<evidence type="ECO:0000313" key="3">
    <source>
        <dbReference type="EMBL" id="OKL54454.1"/>
    </source>
</evidence>
<dbReference type="PANTHER" id="PTHR43794:SF11">
    <property type="entry name" value="AMIDOHYDROLASE-RELATED DOMAIN-CONTAINING PROTEIN"/>
    <property type="match status" value="1"/>
</dbReference>
<keyword evidence="4" id="KW-1185">Reference proteome</keyword>
<organism evidence="3 4">
    <name type="scientific">Bowdeniella nasicola</name>
    <dbReference type="NCBI Taxonomy" id="208480"/>
    <lineage>
        <taxon>Bacteria</taxon>
        <taxon>Bacillati</taxon>
        <taxon>Actinomycetota</taxon>
        <taxon>Actinomycetes</taxon>
        <taxon>Actinomycetales</taxon>
        <taxon>Actinomycetaceae</taxon>
        <taxon>Bowdeniella</taxon>
    </lineage>
</organism>
<name>A0A1Q5Q3P6_9ACTO</name>
<dbReference type="InterPro" id="IPR006680">
    <property type="entry name" value="Amidohydro-rel"/>
</dbReference>
<dbReference type="NCBIfam" id="NF006681">
    <property type="entry name" value="PRK09229.1-2"/>
    <property type="match status" value="1"/>
</dbReference>
<dbReference type="EMBL" id="MQVR01000015">
    <property type="protein sequence ID" value="OKL54454.1"/>
    <property type="molecule type" value="Genomic_DNA"/>
</dbReference>
<reference evidence="4" key="1">
    <citation type="submission" date="2016-12" db="EMBL/GenBank/DDBJ databases">
        <authorList>
            <person name="Meng X."/>
        </authorList>
    </citation>
    <scope>NUCLEOTIDE SEQUENCE [LARGE SCALE GENOMIC DNA]</scope>
    <source>
        <strain evidence="4">DSM 19116</strain>
    </source>
</reference>
<dbReference type="SUPFAM" id="SSF51556">
    <property type="entry name" value="Metallo-dependent hydrolases"/>
    <property type="match status" value="1"/>
</dbReference>
<protein>
    <submittedName>
        <fullName evidence="3">Formimidoylglutamate deiminase</fullName>
    </submittedName>
</protein>
<dbReference type="Proteomes" id="UP000185628">
    <property type="component" value="Unassembled WGS sequence"/>
</dbReference>
<dbReference type="RefSeq" id="WP_073716082.1">
    <property type="nucleotide sequence ID" value="NZ_MQVR01000015.1"/>
</dbReference>
<dbReference type="Pfam" id="PF01979">
    <property type="entry name" value="Amidohydro_1"/>
    <property type="match status" value="1"/>
</dbReference>
<evidence type="ECO:0000259" key="2">
    <source>
        <dbReference type="Pfam" id="PF01979"/>
    </source>
</evidence>
<gene>
    <name evidence="3" type="ORF">BSZ39_03915</name>
</gene>
<dbReference type="GO" id="GO:0016810">
    <property type="term" value="F:hydrolase activity, acting on carbon-nitrogen (but not peptide) bonds"/>
    <property type="evidence" value="ECO:0007669"/>
    <property type="project" value="InterPro"/>
</dbReference>
<dbReference type="AlphaFoldDB" id="A0A1Q5Q3P6"/>
<feature type="domain" description="Amidohydrolase-related" evidence="2">
    <location>
        <begin position="47"/>
        <end position="413"/>
    </location>
</feature>
<evidence type="ECO:0000313" key="4">
    <source>
        <dbReference type="Proteomes" id="UP000185628"/>
    </source>
</evidence>
<accession>A0A1Q5Q3P6</accession>
<dbReference type="OrthoDB" id="3204583at2"/>
<dbReference type="Gene3D" id="3.20.20.140">
    <property type="entry name" value="Metal-dependent hydrolases"/>
    <property type="match status" value="1"/>
</dbReference>
<comment type="caution">
    <text evidence="3">The sequence shown here is derived from an EMBL/GenBank/DDBJ whole genome shotgun (WGS) entry which is preliminary data.</text>
</comment>
<evidence type="ECO:0000256" key="1">
    <source>
        <dbReference type="ARBA" id="ARBA00022801"/>
    </source>
</evidence>
<dbReference type="InterPro" id="IPR011059">
    <property type="entry name" value="Metal-dep_hydrolase_composite"/>
</dbReference>
<keyword evidence="1" id="KW-0378">Hydrolase</keyword>
<sequence>MTSYFASHALIDGNVQRDVRLKAVDGHWAEITASVTKTADDIELPGIALPGMLNAHSHAFHRALRGRTHGDGGTFWTWRTRMYEAASRLDPDRYFALARATYAEMVAAGYTSVAEFHYVHHAPGGSSYDDPNAMGKALIAAAREAGIALTLLDVCYLHGGLDATGYTELDPLQQRFSDGDMDSFLARHDRLVSETGGEATIGLAAHSVRALTPDELRRLATAAGGGILHVHASEQLAEVEMCQAVHGMSPIALLAETGMLHANASVVHGTHLSETDIRLLAEAGATVAFCPTTERDLADGIGPARALIDAGAHLAIGSDQHAIIDPFAELQALEGHERLTSHNRGNFPPGQLLQIATNPVPVGYEHAGLCVGAPADVVAIDAHSTRTAGSEPTGIVMTASAADVTDVVVAGERIVAADQHRVRDVGAALSAAMEEIWPAH</sequence>
<dbReference type="InterPro" id="IPR032466">
    <property type="entry name" value="Metal_Hydrolase"/>
</dbReference>
<dbReference type="Gene3D" id="2.30.40.10">
    <property type="entry name" value="Urease, subunit C, domain 1"/>
    <property type="match status" value="1"/>
</dbReference>
<dbReference type="InterPro" id="IPR050287">
    <property type="entry name" value="MTA/SAH_deaminase"/>
</dbReference>
<proteinExistence type="predicted"/>
<dbReference type="PANTHER" id="PTHR43794">
    <property type="entry name" value="AMINOHYDROLASE SSNA-RELATED"/>
    <property type="match status" value="1"/>
</dbReference>